<reference evidence="1 2" key="1">
    <citation type="journal article" date="2014" name="Int. J. Syst. Evol. Microbiol.">
        <title>Carboxylicivirga gen. nov. in the family Marinilabiliaceae with two novel species, Carboxylicivirga mesophila sp. nov. and Carboxylicivirga taeanensis sp. nov., and reclassification of Cytophaga fermentans as Saccharicrinis fermentans gen. nov., comb. nov.</title>
        <authorList>
            <person name="Yang S.H."/>
            <person name="Seo H.S."/>
            <person name="Woo J.H."/>
            <person name="Oh H.M."/>
            <person name="Jang H."/>
            <person name="Lee J.H."/>
            <person name="Kim S.J."/>
            <person name="Kwon K.K."/>
        </authorList>
    </citation>
    <scope>NUCLEOTIDE SEQUENCE [LARGE SCALE GENOMIC DNA]</scope>
    <source>
        <strain evidence="1 2">JCM 18290</strain>
    </source>
</reference>
<sequence>MKTVSGIYSIEISDDSTYTPNSTDNINSYDLQYSYGGGWLHGNMSYTRTAVRVFDDSCQIRSAIICERGATIESYSSYVIKDSVLYIIAGTMVYALKIPELSIKWVYEYDTVCCLAIYNLEKDLLIHGELDIIRIDTEGRLKWRFGGRESWLNPGVQTEVTIENNQIKLIDFDSNEYVIDFDGNLKQDRKRRWKLF</sequence>
<name>A0ABS5KFR8_9BACT</name>
<accession>A0ABS5KFR8</accession>
<protein>
    <submittedName>
        <fullName evidence="1">Uncharacterized protein</fullName>
    </submittedName>
</protein>
<dbReference type="EMBL" id="JAGUCN010000037">
    <property type="protein sequence ID" value="MBS2213851.1"/>
    <property type="molecule type" value="Genomic_DNA"/>
</dbReference>
<comment type="caution">
    <text evidence="1">The sequence shown here is derived from an EMBL/GenBank/DDBJ whole genome shotgun (WGS) entry which is preliminary data.</text>
</comment>
<dbReference type="RefSeq" id="WP_212231601.1">
    <property type="nucleotide sequence ID" value="NZ_JAGUCN010000037.1"/>
</dbReference>
<proteinExistence type="predicted"/>
<gene>
    <name evidence="1" type="ORF">KEM09_20755</name>
</gene>
<evidence type="ECO:0000313" key="2">
    <source>
        <dbReference type="Proteomes" id="UP000721861"/>
    </source>
</evidence>
<evidence type="ECO:0000313" key="1">
    <source>
        <dbReference type="EMBL" id="MBS2213851.1"/>
    </source>
</evidence>
<keyword evidence="2" id="KW-1185">Reference proteome</keyword>
<organism evidence="1 2">
    <name type="scientific">Carboxylicivirga mesophila</name>
    <dbReference type="NCBI Taxonomy" id="1166478"/>
    <lineage>
        <taxon>Bacteria</taxon>
        <taxon>Pseudomonadati</taxon>
        <taxon>Bacteroidota</taxon>
        <taxon>Bacteroidia</taxon>
        <taxon>Marinilabiliales</taxon>
        <taxon>Marinilabiliaceae</taxon>
        <taxon>Carboxylicivirga</taxon>
    </lineage>
</organism>
<dbReference type="Proteomes" id="UP000721861">
    <property type="component" value="Unassembled WGS sequence"/>
</dbReference>